<evidence type="ECO:0000256" key="5">
    <source>
        <dbReference type="ARBA" id="ARBA00023136"/>
    </source>
</evidence>
<feature type="transmembrane region" description="Helical" evidence="6">
    <location>
        <begin position="120"/>
        <end position="138"/>
    </location>
</feature>
<reference evidence="8 9" key="1">
    <citation type="submission" date="2019-04" db="EMBL/GenBank/DDBJ databases">
        <title>Complete genome sequence of Arthrobacter sp. ZXY-2 associated with effective atrazine degradation and salt adaptation.</title>
        <authorList>
            <person name="Zhao X."/>
        </authorList>
    </citation>
    <scope>NUCLEOTIDE SEQUENCE [LARGE SCALE GENOMIC DNA]</scope>
    <source>
        <strain evidence="9">ZP60</strain>
    </source>
</reference>
<dbReference type="OMA" id="ITRWGNQ"/>
<keyword evidence="3 6" id="KW-0812">Transmembrane</keyword>
<keyword evidence="4 6" id="KW-1133">Transmembrane helix</keyword>
<evidence type="ECO:0000259" key="7">
    <source>
        <dbReference type="Pfam" id="PF00361"/>
    </source>
</evidence>
<dbReference type="InterPro" id="IPR003918">
    <property type="entry name" value="NADH_UbQ_OxRdtase"/>
</dbReference>
<protein>
    <submittedName>
        <fullName evidence="8">NADH-quinone oxidoreductase subunit M</fullName>
        <ecNumber evidence="8">1.6.5.-</ecNumber>
    </submittedName>
</protein>
<organism evidence="8 9">
    <name type="scientific">Halomicrobium mukohataei</name>
    <dbReference type="NCBI Taxonomy" id="57705"/>
    <lineage>
        <taxon>Archaea</taxon>
        <taxon>Methanobacteriati</taxon>
        <taxon>Methanobacteriota</taxon>
        <taxon>Stenosarchaea group</taxon>
        <taxon>Halobacteria</taxon>
        <taxon>Halobacteriales</taxon>
        <taxon>Haloarculaceae</taxon>
        <taxon>Halomicrobium</taxon>
    </lineage>
</organism>
<feature type="transmembrane region" description="Helical" evidence="6">
    <location>
        <begin position="296"/>
        <end position="321"/>
    </location>
</feature>
<sequence length="522" mass="55832">MVAVAALLAVTLLGAIATFLVDDRYAAKFATAVSTIPLVGSVWMYYVYLTEYQGVGNALLSPDTVAFRQTIDWIELGGYTIQYSVGLDGVSMPLLALTGILTTLALVSSWTPIDERQSQFYGLMLLMEVSLIGVFSALDFFFWFVFWEGVLIPMYLLIGVWGGPRRKYAAIKFFVYTNVASLVMFVGFFALVFSLGDSIATLGLPEITQALVAGEMGSLAGIAVADLKLLAFVLMFVGFAVKVPVFPLHTWLPDAHVEAPTPVSVMLAGVLLKMGTYALLRFNFTMLSDVATGSVLAIMPVAIAVIGVFSVIYGALLALAQRDLKRIVAYSSISSMGYVILGLVAFTPHGMGGATFQMISHGLISGLMFMAVGVIYNETHTRMVGDMSGLADRMPWTVGIFVSAAFGYMGLPLMSGFAAEVFIFLGSFGATDTLGTLAPVLTSIAMFGIVIVAGYLLWAMQRTLFGGYELETDYELDGAAFHDVAPLAVLLLLVILLGVAPDLSYGMIQEAVNPILDIGGGV</sequence>
<feature type="transmembrane region" description="Helical" evidence="6">
    <location>
        <begin position="479"/>
        <end position="500"/>
    </location>
</feature>
<feature type="transmembrane region" description="Helical" evidence="6">
    <location>
        <begin position="94"/>
        <end position="113"/>
    </location>
</feature>
<name>A0A4D6KGH4_9EURY</name>
<dbReference type="EMBL" id="CP039375">
    <property type="protein sequence ID" value="QCD66472.1"/>
    <property type="molecule type" value="Genomic_DNA"/>
</dbReference>
<comment type="subcellular location">
    <subcellularLocation>
        <location evidence="1">Membrane</location>
        <topology evidence="1">Multi-pass membrane protein</topology>
    </subcellularLocation>
</comment>
<dbReference type="Pfam" id="PF00361">
    <property type="entry name" value="Proton_antipo_M"/>
    <property type="match status" value="1"/>
</dbReference>
<feature type="transmembrane region" description="Helical" evidence="6">
    <location>
        <begin position="144"/>
        <end position="161"/>
    </location>
</feature>
<dbReference type="GO" id="GO:0003954">
    <property type="term" value="F:NADH dehydrogenase activity"/>
    <property type="evidence" value="ECO:0007669"/>
    <property type="project" value="TreeGrafter"/>
</dbReference>
<keyword evidence="8" id="KW-0560">Oxidoreductase</keyword>
<dbReference type="EC" id="1.6.5.-" evidence="8"/>
<evidence type="ECO:0000256" key="2">
    <source>
        <dbReference type="ARBA" id="ARBA00009025"/>
    </source>
</evidence>
<dbReference type="InterPro" id="IPR001750">
    <property type="entry name" value="ND/Mrp_TM"/>
</dbReference>
<dbReference type="KEGG" id="halz:E5139_12745"/>
<dbReference type="GeneID" id="42179823"/>
<reference evidence="8 9" key="2">
    <citation type="submission" date="2019-04" db="EMBL/GenBank/DDBJ databases">
        <authorList>
            <person name="Yang S."/>
            <person name="Wei W."/>
        </authorList>
    </citation>
    <scope>NUCLEOTIDE SEQUENCE [LARGE SCALE GENOMIC DNA]</scope>
    <source>
        <strain evidence="9">ZP60</strain>
    </source>
</reference>
<dbReference type="AlphaFoldDB" id="A0A4D6KGH4"/>
<dbReference type="GO" id="GO:0016020">
    <property type="term" value="C:membrane"/>
    <property type="evidence" value="ECO:0007669"/>
    <property type="project" value="UniProtKB-SubCell"/>
</dbReference>
<comment type="similarity">
    <text evidence="2">Belongs to the complex I subunit 4 family.</text>
</comment>
<feature type="transmembrane region" description="Helical" evidence="6">
    <location>
        <begin position="327"/>
        <end position="346"/>
    </location>
</feature>
<evidence type="ECO:0000256" key="1">
    <source>
        <dbReference type="ARBA" id="ARBA00004141"/>
    </source>
</evidence>
<evidence type="ECO:0000313" key="9">
    <source>
        <dbReference type="Proteomes" id="UP000297053"/>
    </source>
</evidence>
<feature type="domain" description="NADH:quinone oxidoreductase/Mrp antiporter transmembrane" evidence="7">
    <location>
        <begin position="138"/>
        <end position="443"/>
    </location>
</feature>
<feature type="transmembrane region" description="Helical" evidence="6">
    <location>
        <begin position="232"/>
        <end position="252"/>
    </location>
</feature>
<evidence type="ECO:0000313" key="8">
    <source>
        <dbReference type="EMBL" id="QCD66472.1"/>
    </source>
</evidence>
<feature type="transmembrane region" description="Helical" evidence="6">
    <location>
        <begin position="173"/>
        <end position="195"/>
    </location>
</feature>
<dbReference type="GO" id="GO:0015990">
    <property type="term" value="P:electron transport coupled proton transport"/>
    <property type="evidence" value="ECO:0007669"/>
    <property type="project" value="TreeGrafter"/>
</dbReference>
<feature type="transmembrane region" description="Helical" evidence="6">
    <location>
        <begin position="437"/>
        <end position="459"/>
    </location>
</feature>
<evidence type="ECO:0000256" key="6">
    <source>
        <dbReference type="SAM" id="Phobius"/>
    </source>
</evidence>
<dbReference type="InterPro" id="IPR010227">
    <property type="entry name" value="NADH_Q_OxRdtase_chainM/4"/>
</dbReference>
<evidence type="ECO:0000256" key="3">
    <source>
        <dbReference type="ARBA" id="ARBA00022692"/>
    </source>
</evidence>
<feature type="transmembrane region" description="Helical" evidence="6">
    <location>
        <begin position="264"/>
        <end position="284"/>
    </location>
</feature>
<accession>A0A4D6KGH4</accession>
<gene>
    <name evidence="8" type="ORF">E5139_12745</name>
</gene>
<evidence type="ECO:0000256" key="4">
    <source>
        <dbReference type="ARBA" id="ARBA00022989"/>
    </source>
</evidence>
<keyword evidence="5 6" id="KW-0472">Membrane</keyword>
<dbReference type="RefSeq" id="WP_015762881.1">
    <property type="nucleotide sequence ID" value="NZ_CP039375.1"/>
</dbReference>
<dbReference type="PANTHER" id="PTHR43507:SF1">
    <property type="entry name" value="NADH-UBIQUINONE OXIDOREDUCTASE CHAIN 4"/>
    <property type="match status" value="1"/>
</dbReference>
<dbReference type="GO" id="GO:0048039">
    <property type="term" value="F:ubiquinone binding"/>
    <property type="evidence" value="ECO:0007669"/>
    <property type="project" value="TreeGrafter"/>
</dbReference>
<dbReference type="GO" id="GO:0008137">
    <property type="term" value="F:NADH dehydrogenase (ubiquinone) activity"/>
    <property type="evidence" value="ECO:0007669"/>
    <property type="project" value="InterPro"/>
</dbReference>
<dbReference type="GO" id="GO:0042773">
    <property type="term" value="P:ATP synthesis coupled electron transport"/>
    <property type="evidence" value="ECO:0007669"/>
    <property type="project" value="InterPro"/>
</dbReference>
<dbReference type="PRINTS" id="PR01437">
    <property type="entry name" value="NUOXDRDTASE4"/>
</dbReference>
<proteinExistence type="inferred from homology"/>
<feature type="transmembrane region" description="Helical" evidence="6">
    <location>
        <begin position="358"/>
        <end position="376"/>
    </location>
</feature>
<dbReference type="Proteomes" id="UP000297053">
    <property type="component" value="Chromosome"/>
</dbReference>
<feature type="transmembrane region" description="Helical" evidence="6">
    <location>
        <begin position="396"/>
        <end position="425"/>
    </location>
</feature>
<dbReference type="NCBIfam" id="TIGR01972">
    <property type="entry name" value="NDH_I_M"/>
    <property type="match status" value="1"/>
</dbReference>
<dbReference type="PANTHER" id="PTHR43507">
    <property type="entry name" value="NADH-UBIQUINONE OXIDOREDUCTASE CHAIN 4"/>
    <property type="match status" value="1"/>
</dbReference>